<keyword evidence="1" id="KW-0472">Membrane</keyword>
<keyword evidence="1" id="KW-0812">Transmembrane</keyword>
<comment type="caution">
    <text evidence="2">The sequence shown here is derived from an EMBL/GenBank/DDBJ whole genome shotgun (WGS) entry which is preliminary data.</text>
</comment>
<dbReference type="Proteomes" id="UP001150259">
    <property type="component" value="Unassembled WGS sequence"/>
</dbReference>
<sequence length="88" mass="9470">MHLNSQNQIIGRLAATLHTLGGRLTDHLAHQLEGQFGRVRSLRRPHGPGDRGSVTIEQVIWAVAVIAIVGIVVAAVKSYVTTQAGNIR</sequence>
<dbReference type="EMBL" id="JAPFQL010000051">
    <property type="protein sequence ID" value="MDC5698070.1"/>
    <property type="molecule type" value="Genomic_DNA"/>
</dbReference>
<keyword evidence="3" id="KW-1185">Reference proteome</keyword>
<proteinExistence type="predicted"/>
<accession>A0ABT5GJJ7</accession>
<dbReference type="RefSeq" id="WP_272462644.1">
    <property type="nucleotide sequence ID" value="NZ_JAPFQL010000051.1"/>
</dbReference>
<reference evidence="2 3" key="1">
    <citation type="submission" date="2022-11" db="EMBL/GenBank/DDBJ databases">
        <title>Anaerobic phenanthrene biodegradation by a DNRA strain PheN6.</title>
        <authorList>
            <person name="Zhang Z."/>
        </authorList>
    </citation>
    <scope>NUCLEOTIDE SEQUENCE [LARGE SCALE GENOMIC DNA]</scope>
    <source>
        <strain evidence="2 3">PheN6</strain>
    </source>
</reference>
<name>A0ABT5GJJ7_9MICO</name>
<protein>
    <submittedName>
        <fullName evidence="2">Uncharacterized protein</fullName>
    </submittedName>
</protein>
<evidence type="ECO:0000313" key="2">
    <source>
        <dbReference type="EMBL" id="MDC5698070.1"/>
    </source>
</evidence>
<keyword evidence="1" id="KW-1133">Transmembrane helix</keyword>
<gene>
    <name evidence="2" type="ORF">OO014_12445</name>
</gene>
<evidence type="ECO:0000313" key="3">
    <source>
        <dbReference type="Proteomes" id="UP001150259"/>
    </source>
</evidence>
<feature type="transmembrane region" description="Helical" evidence="1">
    <location>
        <begin position="59"/>
        <end position="80"/>
    </location>
</feature>
<evidence type="ECO:0000256" key="1">
    <source>
        <dbReference type="SAM" id="Phobius"/>
    </source>
</evidence>
<organism evidence="2 3">
    <name type="scientific">Intrasporangium calvum</name>
    <dbReference type="NCBI Taxonomy" id="53358"/>
    <lineage>
        <taxon>Bacteria</taxon>
        <taxon>Bacillati</taxon>
        <taxon>Actinomycetota</taxon>
        <taxon>Actinomycetes</taxon>
        <taxon>Micrococcales</taxon>
        <taxon>Intrasporangiaceae</taxon>
        <taxon>Intrasporangium</taxon>
    </lineage>
</organism>